<keyword evidence="10 15" id="KW-1133">Transmembrane helix</keyword>
<dbReference type="GO" id="GO:0005615">
    <property type="term" value="C:extracellular space"/>
    <property type="evidence" value="ECO:0007669"/>
    <property type="project" value="TreeGrafter"/>
</dbReference>
<dbReference type="Proteomes" id="UP000291343">
    <property type="component" value="Unassembled WGS sequence"/>
</dbReference>
<dbReference type="InterPro" id="IPR057726">
    <property type="entry name" value="Tsg_C"/>
</dbReference>
<dbReference type="Pfam" id="PF02949">
    <property type="entry name" value="7tm_6"/>
    <property type="match status" value="1"/>
</dbReference>
<dbReference type="PANTHER" id="PTHR12312">
    <property type="entry name" value="TWISTED GASTRULATION PROTEIN HOMOLOG 1-A-RELATED"/>
    <property type="match status" value="1"/>
</dbReference>
<keyword evidence="8" id="KW-0552">Olfaction</keyword>
<evidence type="ECO:0000256" key="2">
    <source>
        <dbReference type="ARBA" id="ARBA00004613"/>
    </source>
</evidence>
<dbReference type="GO" id="GO:0016020">
    <property type="term" value="C:membrane"/>
    <property type="evidence" value="ECO:0007669"/>
    <property type="project" value="UniProtKB-SubCell"/>
</dbReference>
<keyword evidence="13" id="KW-0325">Glycoprotein</keyword>
<dbReference type="Pfam" id="PF04668">
    <property type="entry name" value="Tsg"/>
    <property type="match status" value="1"/>
</dbReference>
<reference evidence="19 20" key="1">
    <citation type="journal article" date="2017" name="Gigascience">
        <title>Genome sequence of the small brown planthopper, Laodelphax striatellus.</title>
        <authorList>
            <person name="Zhu J."/>
            <person name="Jiang F."/>
            <person name="Wang X."/>
            <person name="Yang P."/>
            <person name="Bao Y."/>
            <person name="Zhao W."/>
            <person name="Wang W."/>
            <person name="Lu H."/>
            <person name="Wang Q."/>
            <person name="Cui N."/>
            <person name="Li J."/>
            <person name="Chen X."/>
            <person name="Luo L."/>
            <person name="Yu J."/>
            <person name="Kang L."/>
            <person name="Cui F."/>
        </authorList>
    </citation>
    <scope>NUCLEOTIDE SEQUENCE [LARGE SCALE GENOMIC DNA]</scope>
    <source>
        <strain evidence="19">Lst14</strain>
    </source>
</reference>
<dbReference type="GO" id="GO:0030510">
    <property type="term" value="P:regulation of BMP signaling pathway"/>
    <property type="evidence" value="ECO:0007669"/>
    <property type="project" value="TreeGrafter"/>
</dbReference>
<organism evidence="19 20">
    <name type="scientific">Laodelphax striatellus</name>
    <name type="common">Small brown planthopper</name>
    <name type="synonym">Delphax striatella</name>
    <dbReference type="NCBI Taxonomy" id="195883"/>
    <lineage>
        <taxon>Eukaryota</taxon>
        <taxon>Metazoa</taxon>
        <taxon>Ecdysozoa</taxon>
        <taxon>Arthropoda</taxon>
        <taxon>Hexapoda</taxon>
        <taxon>Insecta</taxon>
        <taxon>Pterygota</taxon>
        <taxon>Neoptera</taxon>
        <taxon>Paraneoptera</taxon>
        <taxon>Hemiptera</taxon>
        <taxon>Auchenorrhyncha</taxon>
        <taxon>Fulgoroidea</taxon>
        <taxon>Delphacidae</taxon>
        <taxon>Criomorphinae</taxon>
        <taxon>Laodelphax</taxon>
    </lineage>
</organism>
<evidence type="ECO:0000259" key="17">
    <source>
        <dbReference type="Pfam" id="PF04668"/>
    </source>
</evidence>
<comment type="subcellular location">
    <subcellularLocation>
        <location evidence="1">Membrane</location>
        <topology evidence="1">Multi-pass membrane protein</topology>
    </subcellularLocation>
    <subcellularLocation>
        <location evidence="2">Secreted</location>
    </subcellularLocation>
</comment>
<gene>
    <name evidence="19" type="ORF">LSTR_LSTR010397</name>
</gene>
<sequence>MLRILFATTVAVLATLILYIPGPTEACNEAVCASIVSKCMITQSCKCDLKNCSCCKACFSCLSYLYSECCSCVDMCPKPNNTRNALSKKSHVEDLPEAIPNLFQVLTAEPDSQQRWLTFTFPVDFDINLFKPKFEKEIKYATKTSEQEVDPIKDIVTLNCSVAFMSQCMSWNKCSASCQSMGAASYRWFHDGCCQCVGDKCINYGINESRCMQCPLSKEVIVPEEALDYGEEDEVIDSNILPVLGFIQHIIGYDTEKDLTLPFVSYFTVGKDNLTSYIFMLLVEIIYIYYAFILAILLYLMTIASVHNVILEMRLFCMCLEGFNEHYLKKIDNRTLQDDSMNSARSDGDEILLLKLLSRELSEHHQLIYRKVYMLKKGFKFQLCYGNGVICFQLCFATFCFLKDDLMFKLKYGTLTFLVTLLLLIFSESGQEIQRQDEKLHMILYECSWYNKPLWFQNCFKIMMTRNSKPIRMEVYRIFTLNRNNVTVVLRSVYSYFNFLRQFSGDL</sequence>
<keyword evidence="12" id="KW-0675">Receptor</keyword>
<dbReference type="GO" id="GO:0007165">
    <property type="term" value="P:signal transduction"/>
    <property type="evidence" value="ECO:0007669"/>
    <property type="project" value="UniProtKB-KW"/>
</dbReference>
<keyword evidence="6" id="KW-0716">Sensory transduction</keyword>
<comment type="caution">
    <text evidence="19">The sequence shown here is derived from an EMBL/GenBank/DDBJ whole genome shotgun (WGS) entry which is preliminary data.</text>
</comment>
<keyword evidence="14" id="KW-0807">Transducer</keyword>
<feature type="domain" description="Tsg C-terminal" evidence="17">
    <location>
        <begin position="86"/>
        <end position="215"/>
    </location>
</feature>
<dbReference type="EMBL" id="QKKF02008507">
    <property type="protein sequence ID" value="RZF45674.1"/>
    <property type="molecule type" value="Genomic_DNA"/>
</dbReference>
<name>A0A482XJ36_LAOST</name>
<dbReference type="InParanoid" id="A0A482XJ36"/>
<feature type="chain" id="PRO_5019785315" description="Protein twisted gastrulation" evidence="16">
    <location>
        <begin position="27"/>
        <end position="507"/>
    </location>
</feature>
<dbReference type="AlphaFoldDB" id="A0A482XJ36"/>
<evidence type="ECO:0000256" key="3">
    <source>
        <dbReference type="ARBA" id="ARBA00010047"/>
    </source>
</evidence>
<comment type="similarity">
    <text evidence="3">Belongs to the twisted gastrulation protein family.</text>
</comment>
<evidence type="ECO:0000256" key="16">
    <source>
        <dbReference type="SAM" id="SignalP"/>
    </source>
</evidence>
<dbReference type="GO" id="GO:0005549">
    <property type="term" value="F:odorant binding"/>
    <property type="evidence" value="ECO:0007669"/>
    <property type="project" value="InterPro"/>
</dbReference>
<evidence type="ECO:0000256" key="13">
    <source>
        <dbReference type="ARBA" id="ARBA00023180"/>
    </source>
</evidence>
<dbReference type="FunCoup" id="A0A482XJ36">
    <property type="interactions" value="87"/>
</dbReference>
<evidence type="ECO:0000256" key="15">
    <source>
        <dbReference type="SAM" id="Phobius"/>
    </source>
</evidence>
<feature type="signal peptide" evidence="16">
    <location>
        <begin position="1"/>
        <end position="26"/>
    </location>
</feature>
<keyword evidence="7 15" id="KW-0812">Transmembrane</keyword>
<proteinExistence type="inferred from homology"/>
<dbReference type="STRING" id="195883.A0A482XJ36"/>
<protein>
    <recommendedName>
        <fullName evidence="21">Protein twisted gastrulation</fullName>
    </recommendedName>
</protein>
<evidence type="ECO:0000256" key="6">
    <source>
        <dbReference type="ARBA" id="ARBA00022606"/>
    </source>
</evidence>
<dbReference type="SMR" id="A0A482XJ36"/>
<evidence type="ECO:0000256" key="14">
    <source>
        <dbReference type="ARBA" id="ARBA00023224"/>
    </source>
</evidence>
<dbReference type="OrthoDB" id="10037323at2759"/>
<feature type="transmembrane region" description="Helical" evidence="15">
    <location>
        <begin position="277"/>
        <end position="300"/>
    </location>
</feature>
<evidence type="ECO:0000256" key="9">
    <source>
        <dbReference type="ARBA" id="ARBA00022729"/>
    </source>
</evidence>
<evidence type="ECO:0000313" key="20">
    <source>
        <dbReference type="Proteomes" id="UP000291343"/>
    </source>
</evidence>
<accession>A0A482XJ36</accession>
<evidence type="ECO:0000259" key="18">
    <source>
        <dbReference type="Pfam" id="PF23782"/>
    </source>
</evidence>
<evidence type="ECO:0000256" key="7">
    <source>
        <dbReference type="ARBA" id="ARBA00022692"/>
    </source>
</evidence>
<dbReference type="GO" id="GO:0004984">
    <property type="term" value="F:olfactory receptor activity"/>
    <property type="evidence" value="ECO:0007669"/>
    <property type="project" value="InterPro"/>
</dbReference>
<dbReference type="PANTHER" id="PTHR12312:SF16">
    <property type="entry name" value="TWISTED GASTRULATION PROTEIN HOMOLOG 1-A-RELATED"/>
    <property type="match status" value="1"/>
</dbReference>
<feature type="transmembrane region" description="Helical" evidence="15">
    <location>
        <begin position="383"/>
        <end position="402"/>
    </location>
</feature>
<keyword evidence="9 16" id="KW-0732">Signal</keyword>
<keyword evidence="5" id="KW-0964">Secreted</keyword>
<evidence type="ECO:0000256" key="5">
    <source>
        <dbReference type="ARBA" id="ARBA00022525"/>
    </source>
</evidence>
<dbReference type="InterPro" id="IPR006761">
    <property type="entry name" value="Tsg"/>
</dbReference>
<evidence type="ECO:0000256" key="11">
    <source>
        <dbReference type="ARBA" id="ARBA00023136"/>
    </source>
</evidence>
<keyword evidence="4" id="KW-0217">Developmental protein</keyword>
<evidence type="ECO:0008006" key="21">
    <source>
        <dbReference type="Google" id="ProtNLM"/>
    </source>
</evidence>
<feature type="domain" description="Tsg N-terminal" evidence="18">
    <location>
        <begin position="26"/>
        <end position="82"/>
    </location>
</feature>
<evidence type="ECO:0000256" key="12">
    <source>
        <dbReference type="ARBA" id="ARBA00023170"/>
    </source>
</evidence>
<evidence type="ECO:0000256" key="8">
    <source>
        <dbReference type="ARBA" id="ARBA00022725"/>
    </source>
</evidence>
<evidence type="ECO:0000256" key="1">
    <source>
        <dbReference type="ARBA" id="ARBA00004141"/>
    </source>
</evidence>
<feature type="transmembrane region" description="Helical" evidence="15">
    <location>
        <begin position="408"/>
        <end position="426"/>
    </location>
</feature>
<dbReference type="InterPro" id="IPR057635">
    <property type="entry name" value="Tsg_N"/>
</dbReference>
<evidence type="ECO:0000313" key="19">
    <source>
        <dbReference type="EMBL" id="RZF45674.1"/>
    </source>
</evidence>
<evidence type="ECO:0000256" key="10">
    <source>
        <dbReference type="ARBA" id="ARBA00022989"/>
    </source>
</evidence>
<dbReference type="Pfam" id="PF23782">
    <property type="entry name" value="Tsg_N"/>
    <property type="match status" value="1"/>
</dbReference>
<keyword evidence="20" id="KW-1185">Reference proteome</keyword>
<evidence type="ECO:0000256" key="4">
    <source>
        <dbReference type="ARBA" id="ARBA00022473"/>
    </source>
</evidence>
<dbReference type="InterPro" id="IPR004117">
    <property type="entry name" value="7tm6_olfct_rcpt"/>
</dbReference>
<keyword evidence="11 15" id="KW-0472">Membrane</keyword>